<evidence type="ECO:0000256" key="3">
    <source>
        <dbReference type="ARBA" id="ARBA00008737"/>
    </source>
</evidence>
<dbReference type="EMBL" id="UGNP01000001">
    <property type="protein sequence ID" value="STX09794.1"/>
    <property type="molecule type" value="Genomic_DNA"/>
</dbReference>
<dbReference type="InterPro" id="IPR011060">
    <property type="entry name" value="RibuloseP-bd_barrel"/>
</dbReference>
<dbReference type="HAMAP" id="MF_00134_A">
    <property type="entry name" value="IGPS_A"/>
    <property type="match status" value="1"/>
</dbReference>
<dbReference type="Pfam" id="PF00591">
    <property type="entry name" value="Glycos_transf_3"/>
    <property type="match status" value="1"/>
</dbReference>
<evidence type="ECO:0000259" key="13">
    <source>
        <dbReference type="Pfam" id="PF00218"/>
    </source>
</evidence>
<protein>
    <recommendedName>
        <fullName evidence="11 12">Multifunctional fusion protein</fullName>
    </recommendedName>
    <domain>
        <recommendedName>
            <fullName evidence="11">Indole-3-glycerol phosphate synthase</fullName>
            <shortName evidence="11">IGPS</shortName>
            <ecNumber evidence="11">4.1.1.48</ecNumber>
        </recommendedName>
    </domain>
    <domain>
        <recommendedName>
            <fullName evidence="12">Anthranilate phosphoribosyltransferase</fullName>
            <ecNumber evidence="12">2.4.2.18</ecNumber>
        </recommendedName>
    </domain>
</protein>
<evidence type="ECO:0000256" key="6">
    <source>
        <dbReference type="ARBA" id="ARBA00022679"/>
    </source>
</evidence>
<evidence type="ECO:0000313" key="19">
    <source>
        <dbReference type="Proteomes" id="UP000294641"/>
    </source>
</evidence>
<feature type="domain" description="Glycosyl transferase family 3" evidence="14">
    <location>
        <begin position="72"/>
        <end position="321"/>
    </location>
</feature>
<dbReference type="EC" id="4.1.1.48" evidence="11"/>
<dbReference type="InterPro" id="IPR000312">
    <property type="entry name" value="Glycosyl_Trfase_fam3"/>
</dbReference>
<dbReference type="CDD" id="cd00331">
    <property type="entry name" value="IGPS"/>
    <property type="match status" value="1"/>
</dbReference>
<feature type="binding site" evidence="12">
    <location>
        <position position="224"/>
    </location>
    <ligand>
        <name>Mg(2+)</name>
        <dbReference type="ChEBI" id="CHEBI:18420"/>
        <label>2</label>
    </ligand>
</feature>
<keyword evidence="19" id="KW-1185">Reference proteome</keyword>
<evidence type="ECO:0000313" key="17">
    <source>
        <dbReference type="EMBL" id="TDR40962.1"/>
    </source>
</evidence>
<name>A0A8B4QAS6_9BACL</name>
<evidence type="ECO:0000313" key="16">
    <source>
        <dbReference type="EMBL" id="STX09794.1"/>
    </source>
</evidence>
<dbReference type="InterPro" id="IPR017459">
    <property type="entry name" value="Glycosyl_Trfase_fam3_N_dom"/>
</dbReference>
<feature type="binding site" evidence="12">
    <location>
        <position position="118"/>
    </location>
    <ligand>
        <name>5-phospho-alpha-D-ribose 1-diphosphate</name>
        <dbReference type="ChEBI" id="CHEBI:58017"/>
    </ligand>
</feature>
<keyword evidence="8 11" id="KW-0822">Tryptophan biosynthesis</keyword>
<feature type="binding site" evidence="12">
    <location>
        <begin position="88"/>
        <end position="91"/>
    </location>
    <ligand>
        <name>5-phospho-alpha-D-ribose 1-diphosphate</name>
        <dbReference type="ChEBI" id="CHEBI:58017"/>
    </ligand>
</feature>
<reference evidence="17 19" key="2">
    <citation type="submission" date="2019-03" db="EMBL/GenBank/DDBJ databases">
        <title>Genomic Encyclopedia of Type Strains, Phase IV (KMG-IV): sequencing the most valuable type-strain genomes for metagenomic binning, comparative biology and taxonomic classification.</title>
        <authorList>
            <person name="Goeker M."/>
        </authorList>
    </citation>
    <scope>NUCLEOTIDE SEQUENCE [LARGE SCALE GENOMIC DNA]</scope>
    <source>
        <strain evidence="17 19">DSM 20580</strain>
    </source>
</reference>
<dbReference type="NCBIfam" id="NF001377">
    <property type="entry name" value="PRK00278.2-4"/>
    <property type="match status" value="1"/>
</dbReference>
<feature type="binding site" evidence="12">
    <location>
        <position position="86"/>
    </location>
    <ligand>
        <name>5-phospho-alpha-D-ribose 1-diphosphate</name>
        <dbReference type="ChEBI" id="CHEBI:58017"/>
    </ligand>
</feature>
<evidence type="ECO:0000256" key="9">
    <source>
        <dbReference type="ARBA" id="ARBA00023141"/>
    </source>
</evidence>
<dbReference type="OrthoDB" id="9806430at2"/>
<dbReference type="PROSITE" id="PS00614">
    <property type="entry name" value="IGPS"/>
    <property type="match status" value="1"/>
</dbReference>
<keyword evidence="7 11" id="KW-0210">Decarboxylase</keyword>
<keyword evidence="4 11" id="KW-0028">Amino-acid biosynthesis</keyword>
<feature type="binding site" evidence="12">
    <location>
        <position position="164"/>
    </location>
    <ligand>
        <name>anthranilate</name>
        <dbReference type="ChEBI" id="CHEBI:16567"/>
        <label>2</label>
    </ligand>
</feature>
<dbReference type="GO" id="GO:0000287">
    <property type="term" value="F:magnesium ion binding"/>
    <property type="evidence" value="ECO:0007669"/>
    <property type="project" value="UniProtKB-UniRule"/>
</dbReference>
<evidence type="ECO:0000256" key="8">
    <source>
        <dbReference type="ARBA" id="ARBA00022822"/>
    </source>
</evidence>
<dbReference type="AlphaFoldDB" id="A0A8B4QAS6"/>
<evidence type="ECO:0000259" key="15">
    <source>
        <dbReference type="Pfam" id="PF02885"/>
    </source>
</evidence>
<feature type="binding site" evidence="12">
    <location>
        <position position="78"/>
    </location>
    <ligand>
        <name>5-phospho-alpha-D-ribose 1-diphosphate</name>
        <dbReference type="ChEBI" id="CHEBI:58017"/>
    </ligand>
</feature>
<dbReference type="PANTHER" id="PTHR43285:SF2">
    <property type="entry name" value="ANTHRANILATE PHOSPHORIBOSYLTRANSFERASE"/>
    <property type="match status" value="1"/>
</dbReference>
<dbReference type="Proteomes" id="UP000294641">
    <property type="component" value="Unassembled WGS sequence"/>
</dbReference>
<dbReference type="SUPFAM" id="SSF52418">
    <property type="entry name" value="Nucleoside phosphorylase/phosphoribosyltransferase catalytic domain"/>
    <property type="match status" value="1"/>
</dbReference>
<dbReference type="EC" id="2.4.2.18" evidence="12"/>
<comment type="catalytic activity">
    <reaction evidence="12">
        <text>N-(5-phospho-beta-D-ribosyl)anthranilate + diphosphate = 5-phospho-alpha-D-ribose 1-diphosphate + anthranilate</text>
        <dbReference type="Rhea" id="RHEA:11768"/>
        <dbReference type="ChEBI" id="CHEBI:16567"/>
        <dbReference type="ChEBI" id="CHEBI:18277"/>
        <dbReference type="ChEBI" id="CHEBI:33019"/>
        <dbReference type="ChEBI" id="CHEBI:58017"/>
        <dbReference type="EC" id="2.4.2.18"/>
    </reaction>
</comment>
<feature type="binding site" evidence="12">
    <location>
        <begin position="81"/>
        <end position="82"/>
    </location>
    <ligand>
        <name>5-phospho-alpha-D-ribose 1-diphosphate</name>
        <dbReference type="ChEBI" id="CHEBI:58017"/>
    </ligand>
</feature>
<evidence type="ECO:0000313" key="18">
    <source>
        <dbReference type="Proteomes" id="UP000254330"/>
    </source>
</evidence>
<dbReference type="Pfam" id="PF00218">
    <property type="entry name" value="IGPS"/>
    <property type="match status" value="1"/>
</dbReference>
<dbReference type="Gene3D" id="3.20.20.70">
    <property type="entry name" value="Aldolase class I"/>
    <property type="match status" value="1"/>
</dbReference>
<dbReference type="InterPro" id="IPR035902">
    <property type="entry name" value="Nuc_phospho_transferase"/>
</dbReference>
<dbReference type="InterPro" id="IPR013798">
    <property type="entry name" value="Indole-3-glycerol_P_synth_dom"/>
</dbReference>
<dbReference type="PANTHER" id="PTHR43285">
    <property type="entry name" value="ANTHRANILATE PHOSPHORIBOSYLTRANSFERASE"/>
    <property type="match status" value="1"/>
</dbReference>
<dbReference type="SUPFAM" id="SSF51366">
    <property type="entry name" value="Ribulose-phoshate binding barrel"/>
    <property type="match status" value="1"/>
</dbReference>
<feature type="binding site" evidence="12">
    <location>
        <position position="90"/>
    </location>
    <ligand>
        <name>Mg(2+)</name>
        <dbReference type="ChEBI" id="CHEBI:18420"/>
        <label>1</label>
    </ligand>
</feature>
<dbReference type="Gene3D" id="3.40.1030.10">
    <property type="entry name" value="Nucleoside phosphorylase/phosphoribosyltransferase catalytic domain"/>
    <property type="match status" value="1"/>
</dbReference>
<comment type="caution">
    <text evidence="16">The sequence shown here is derived from an EMBL/GenBank/DDBJ whole genome shotgun (WGS) entry which is preliminary data.</text>
</comment>
<comment type="catalytic activity">
    <reaction evidence="1 11">
        <text>1-(2-carboxyphenylamino)-1-deoxy-D-ribulose 5-phosphate + H(+) = (1S,2R)-1-C-(indol-3-yl)glycerol 3-phosphate + CO2 + H2O</text>
        <dbReference type="Rhea" id="RHEA:23476"/>
        <dbReference type="ChEBI" id="CHEBI:15377"/>
        <dbReference type="ChEBI" id="CHEBI:15378"/>
        <dbReference type="ChEBI" id="CHEBI:16526"/>
        <dbReference type="ChEBI" id="CHEBI:58613"/>
        <dbReference type="ChEBI" id="CHEBI:58866"/>
        <dbReference type="EC" id="4.1.1.48"/>
    </reaction>
</comment>
<reference evidence="16 18" key="1">
    <citation type="submission" date="2018-06" db="EMBL/GenBank/DDBJ databases">
        <authorList>
            <consortium name="Pathogen Informatics"/>
            <person name="Doyle S."/>
        </authorList>
    </citation>
    <scope>NUCLEOTIDE SEQUENCE [LARGE SCALE GENOMIC DNA]</scope>
    <source>
        <strain evidence="16 18">NCTC10597</strain>
    </source>
</reference>
<dbReference type="GO" id="GO:0004048">
    <property type="term" value="F:anthranilate phosphoribosyltransferase activity"/>
    <property type="evidence" value="ECO:0007669"/>
    <property type="project" value="UniProtKB-UniRule"/>
</dbReference>
<evidence type="ECO:0000256" key="11">
    <source>
        <dbReference type="HAMAP-Rule" id="MF_00134"/>
    </source>
</evidence>
<evidence type="ECO:0000256" key="7">
    <source>
        <dbReference type="ARBA" id="ARBA00022793"/>
    </source>
</evidence>
<organism evidence="16 18">
    <name type="scientific">Kurthia zopfii</name>
    <dbReference type="NCBI Taxonomy" id="1650"/>
    <lineage>
        <taxon>Bacteria</taxon>
        <taxon>Bacillati</taxon>
        <taxon>Bacillota</taxon>
        <taxon>Bacilli</taxon>
        <taxon>Bacillales</taxon>
        <taxon>Caryophanaceae</taxon>
        <taxon>Kurthia</taxon>
    </lineage>
</organism>
<evidence type="ECO:0000256" key="4">
    <source>
        <dbReference type="ARBA" id="ARBA00022605"/>
    </source>
</evidence>
<accession>A0A8B4QAS6</accession>
<dbReference type="InterPro" id="IPR001468">
    <property type="entry name" value="Indole-3-GlycerolPSynthase_CS"/>
</dbReference>
<dbReference type="UniPathway" id="UPA00035">
    <property type="reaction ID" value="UER00041"/>
</dbReference>
<feature type="domain" description="Indole-3-glycerol phosphate synthase" evidence="13">
    <location>
        <begin position="333"/>
        <end position="581"/>
    </location>
</feature>
<dbReference type="HAMAP" id="MF_00211">
    <property type="entry name" value="TrpD"/>
    <property type="match status" value="1"/>
</dbReference>
<evidence type="ECO:0000256" key="5">
    <source>
        <dbReference type="ARBA" id="ARBA00022676"/>
    </source>
</evidence>
<dbReference type="RefSeq" id="WP_109349082.1">
    <property type="nucleotide sequence ID" value="NZ_BJUE01000008.1"/>
</dbReference>
<dbReference type="InterPro" id="IPR013785">
    <property type="entry name" value="Aldolase_TIM"/>
</dbReference>
<keyword evidence="12" id="KW-0460">Magnesium</keyword>
<evidence type="ECO:0000259" key="14">
    <source>
        <dbReference type="Pfam" id="PF00591"/>
    </source>
</evidence>
<dbReference type="EMBL" id="SNZG01000007">
    <property type="protein sequence ID" value="TDR40962.1"/>
    <property type="molecule type" value="Genomic_DNA"/>
</dbReference>
<comment type="subunit">
    <text evidence="12">Homodimer.</text>
</comment>
<dbReference type="InterPro" id="IPR036320">
    <property type="entry name" value="Glycosyl_Trfase_fam3_N_dom_sf"/>
</dbReference>
<comment type="pathway">
    <text evidence="12">Amino-acid biosynthesis; L-tryptophan biosynthesis; L-tryptophan from chorismate: step 2/5.</text>
</comment>
<feature type="binding site" evidence="12">
    <location>
        <position position="109"/>
    </location>
    <ligand>
        <name>anthranilate</name>
        <dbReference type="ChEBI" id="CHEBI:16567"/>
        <label>1</label>
    </ligand>
</feature>
<evidence type="ECO:0000256" key="10">
    <source>
        <dbReference type="ARBA" id="ARBA00023239"/>
    </source>
</evidence>
<dbReference type="GO" id="GO:0004425">
    <property type="term" value="F:indole-3-glycerol-phosphate synthase activity"/>
    <property type="evidence" value="ECO:0007669"/>
    <property type="project" value="UniProtKB-UniRule"/>
</dbReference>
<evidence type="ECO:0000256" key="12">
    <source>
        <dbReference type="HAMAP-Rule" id="MF_00211"/>
    </source>
</evidence>
<sequence>MRKYIERVMKSKNLTAIEMKEASELMFHEQTDAEDIKSFLIALHEKGETAVEMASLIQVLQADLNLKSNGAHYFDNCGTGGDGSNSFNISTTASFTLAAAGIKVAKNGNRKVTSSSGSTDLLEELQIPTTIPQARFEDELHEKGLVFIFAPAIYPKLKQMSAIRKSIPTPTIFNLIGPLSNPLQLTYQLTGINNPALLHEYAKALHLLGRERAVVLSGEGGMDEASLHGTTQCILLDHGELIPFSITANEVGLRESSLADITGGTPAENAEIFHSIMDGIDSPYQDAVVFNAGIALFIANEVETIQQGVKKAREIIQSGKAKEMYEKMKMTVLQKIIETKKTEVAELLKLEKPMDQQLPIYSLADQLSNSEQLRIIAEFKRASPSKGMINDQLSPIDTALQYETAGAAAISVLTDRTYFKGSFQDLYQVATHVKVPVLCKDFIIDEVQIDYARIHGASVILLIVAALSKERISELYQYAKYKGMEVLVEVHDERELQIATSLGAKIIGINNRNLHTFEVDLNHSKTLMKNAKVDSDVFFISESGIQNTEDAQTVSDAGATAILVGETLMTAENIHKVFNELSVEKREVTYDKS</sequence>
<dbReference type="Gene3D" id="1.20.970.10">
    <property type="entry name" value="Transferase, Pyrimidine Nucleoside Phosphorylase, Chain C"/>
    <property type="match status" value="1"/>
</dbReference>
<keyword evidence="5 12" id="KW-0328">Glycosyltransferase</keyword>
<feature type="domain" description="Glycosyl transferase family 3 N-terminal" evidence="15">
    <location>
        <begin position="3"/>
        <end position="61"/>
    </location>
</feature>
<keyword evidence="9 11" id="KW-0057">Aromatic amino acid biosynthesis</keyword>
<comment type="cofactor">
    <cofactor evidence="12">
        <name>Mg(2+)</name>
        <dbReference type="ChEBI" id="CHEBI:18420"/>
    </cofactor>
    <text evidence="12">Binds 2 magnesium ions per monomer.</text>
</comment>
<dbReference type="GO" id="GO:0000162">
    <property type="term" value="P:L-tryptophan biosynthetic process"/>
    <property type="evidence" value="ECO:0007669"/>
    <property type="project" value="UniProtKB-UniRule"/>
</dbReference>
<keyword evidence="10 11" id="KW-0456">Lyase</keyword>
<dbReference type="InterPro" id="IPR005940">
    <property type="entry name" value="Anthranilate_Pribosyl_Tfrase"/>
</dbReference>
<comment type="caution">
    <text evidence="12">Lacks conserved residue(s) required for the propagation of feature annotation.</text>
</comment>
<proteinExistence type="inferred from homology"/>
<dbReference type="Proteomes" id="UP000254330">
    <property type="component" value="Unassembled WGS sequence"/>
</dbReference>
<feature type="binding site" evidence="12">
    <location>
        <position position="224"/>
    </location>
    <ligand>
        <name>Mg(2+)</name>
        <dbReference type="ChEBI" id="CHEBI:18420"/>
        <label>1</label>
    </ligand>
</feature>
<dbReference type="SUPFAM" id="SSF47648">
    <property type="entry name" value="Nucleoside phosphorylase/phosphoribosyltransferase N-terminal domain"/>
    <property type="match status" value="1"/>
</dbReference>
<comment type="similarity">
    <text evidence="12">Belongs to the anthranilate phosphoribosyltransferase family.</text>
</comment>
<dbReference type="GO" id="GO:0005829">
    <property type="term" value="C:cytosol"/>
    <property type="evidence" value="ECO:0007669"/>
    <property type="project" value="TreeGrafter"/>
</dbReference>
<comment type="function">
    <text evidence="12">Catalyzes the transfer of the phosphoribosyl group of 5-phosphorylribose-1-pyrophosphate (PRPP) to anthranilate to yield N-(5'-phosphoribosyl)-anthranilate (PRA).</text>
</comment>
<dbReference type="HAMAP" id="MF_00134_B">
    <property type="entry name" value="IGPS_B"/>
    <property type="match status" value="1"/>
</dbReference>
<dbReference type="Pfam" id="PF02885">
    <property type="entry name" value="Glycos_trans_3N"/>
    <property type="match status" value="1"/>
</dbReference>
<feature type="binding site" evidence="12">
    <location>
        <position position="78"/>
    </location>
    <ligand>
        <name>anthranilate</name>
        <dbReference type="ChEBI" id="CHEBI:16567"/>
        <label>1</label>
    </ligand>
</feature>
<dbReference type="NCBIfam" id="NF001371">
    <property type="entry name" value="PRK00278.1-3"/>
    <property type="match status" value="1"/>
</dbReference>
<keyword evidence="6 12" id="KW-0808">Transferase</keyword>
<keyword evidence="12" id="KW-0479">Metal-binding</keyword>
<dbReference type="NCBIfam" id="TIGR01245">
    <property type="entry name" value="trpD"/>
    <property type="match status" value="1"/>
</dbReference>
<evidence type="ECO:0000256" key="2">
    <source>
        <dbReference type="ARBA" id="ARBA00004696"/>
    </source>
</evidence>
<comment type="pathway">
    <text evidence="2 11">Amino-acid biosynthesis; L-tryptophan biosynthesis; L-tryptophan from chorismate: step 4/5.</text>
</comment>
<gene>
    <name evidence="16" type="primary">trpD2</name>
    <name evidence="11" type="synonym">trpC</name>
    <name evidence="12" type="synonym">trpD</name>
    <name evidence="17" type="ORF">DFR61_10779</name>
    <name evidence="16" type="ORF">NCTC10597_01493</name>
</gene>
<feature type="binding site" evidence="12">
    <location>
        <position position="223"/>
    </location>
    <ligand>
        <name>Mg(2+)</name>
        <dbReference type="ChEBI" id="CHEBI:18420"/>
        <label>2</label>
    </ligand>
</feature>
<evidence type="ECO:0000256" key="1">
    <source>
        <dbReference type="ARBA" id="ARBA00001633"/>
    </source>
</evidence>
<dbReference type="FunFam" id="3.20.20.70:FF:000024">
    <property type="entry name" value="Indole-3-glycerol phosphate synthase"/>
    <property type="match status" value="1"/>
</dbReference>
<feature type="binding site" evidence="12">
    <location>
        <begin position="106"/>
        <end position="114"/>
    </location>
    <ligand>
        <name>5-phospho-alpha-D-ribose 1-diphosphate</name>
        <dbReference type="ChEBI" id="CHEBI:58017"/>
    </ligand>
</feature>
<comment type="similarity">
    <text evidence="3 11">Belongs to the TrpC family.</text>
</comment>